<proteinExistence type="predicted"/>
<dbReference type="InterPro" id="IPR057191">
    <property type="entry name" value="DUF7869"/>
</dbReference>
<feature type="domain" description="DUF7869" evidence="1">
    <location>
        <begin position="183"/>
        <end position="344"/>
    </location>
</feature>
<protein>
    <recommendedName>
        <fullName evidence="1">DUF7869 domain-containing protein</fullName>
    </recommendedName>
</protein>
<evidence type="ECO:0000313" key="2">
    <source>
        <dbReference type="EMBL" id="JAT24709.1"/>
    </source>
</evidence>
<dbReference type="PANTHER" id="PTHR10773">
    <property type="entry name" value="DNA-DIRECTED RNA POLYMERASES I, II, AND III SUBUNIT RPABC2"/>
    <property type="match status" value="1"/>
</dbReference>
<dbReference type="EMBL" id="GEBQ01015268">
    <property type="protein sequence ID" value="JAT24709.1"/>
    <property type="molecule type" value="Transcribed_RNA"/>
</dbReference>
<sequence>MDCSDKRGGARKNEETLEWTQKVIDHIKSFPTEESHYGRAKIKDRLYLSPDLNVSRMYRAFLEKHSTEYNGKPPISRQWYHEIFLTKFNLSFSMPRVDTCSTCDALNIRLKSGDASAKVDQELHHRRAEATTEAMSDDNKNAKTSDAYVVSFDLQQQMYLPQLTHTEMYYSQQLACCNLGIHDSTKDQGCMFLWSENYGGRGSTEITSCIYQYLTTQCNPGNKKKLIMWSDNCGGQNKNQYMMAMYLVLIANGVFDEVIHKFPVKGHTFLSCDRDFALIEKRKRKCKAMTIKDLIEIITGAAQKKPFTCTLVEEFHNFKDIAHAFLHTKKLGISQASQLRLTSTEFGSVMVAKGGSAAAAWCDPIKIVKDGVGIDDLKNLELHLSRTKTGVPQKKRADITKMLPYLMPEAWAYFEELLAESAPESNGTTN</sequence>
<organism evidence="2">
    <name type="scientific">Graphocephala atropunctata</name>
    <dbReference type="NCBI Taxonomy" id="36148"/>
    <lineage>
        <taxon>Eukaryota</taxon>
        <taxon>Metazoa</taxon>
        <taxon>Ecdysozoa</taxon>
        <taxon>Arthropoda</taxon>
        <taxon>Hexapoda</taxon>
        <taxon>Insecta</taxon>
        <taxon>Pterygota</taxon>
        <taxon>Neoptera</taxon>
        <taxon>Paraneoptera</taxon>
        <taxon>Hemiptera</taxon>
        <taxon>Auchenorrhyncha</taxon>
        <taxon>Membracoidea</taxon>
        <taxon>Cicadellidae</taxon>
        <taxon>Cicadellinae</taxon>
        <taxon>Cicadellini</taxon>
        <taxon>Graphocephala</taxon>
    </lineage>
</organism>
<dbReference type="Pfam" id="PF25273">
    <property type="entry name" value="DUF7869"/>
    <property type="match status" value="1"/>
</dbReference>
<dbReference type="PANTHER" id="PTHR10773:SF19">
    <property type="match status" value="1"/>
</dbReference>
<reference evidence="2" key="1">
    <citation type="submission" date="2015-11" db="EMBL/GenBank/DDBJ databases">
        <title>De novo transcriptome assembly of four potential Pierce s Disease insect vectors from Arizona vineyards.</title>
        <authorList>
            <person name="Tassone E.E."/>
        </authorList>
    </citation>
    <scope>NUCLEOTIDE SEQUENCE</scope>
</reference>
<dbReference type="AlphaFoldDB" id="A0A1B6LMA7"/>
<accession>A0A1B6LMA7</accession>
<name>A0A1B6LMA7_9HEMI</name>
<evidence type="ECO:0000259" key="1">
    <source>
        <dbReference type="Pfam" id="PF25273"/>
    </source>
</evidence>
<gene>
    <name evidence="2" type="ORF">g.13167</name>
</gene>